<keyword evidence="3" id="KW-1185">Reference proteome</keyword>
<dbReference type="Gene3D" id="1.10.443.10">
    <property type="entry name" value="Intergrase catalytic core"/>
    <property type="match status" value="1"/>
</dbReference>
<dbReference type="InterPro" id="IPR013762">
    <property type="entry name" value="Integrase-like_cat_sf"/>
</dbReference>
<accession>A0A9X3HTK7</accession>
<dbReference type="GO" id="GO:0003677">
    <property type="term" value="F:DNA binding"/>
    <property type="evidence" value="ECO:0007669"/>
    <property type="project" value="InterPro"/>
</dbReference>
<evidence type="ECO:0000256" key="1">
    <source>
        <dbReference type="ARBA" id="ARBA00023172"/>
    </source>
</evidence>
<gene>
    <name evidence="2" type="ORF">MD483_19085</name>
</gene>
<evidence type="ECO:0000313" key="3">
    <source>
        <dbReference type="Proteomes" id="UP001155586"/>
    </source>
</evidence>
<protein>
    <submittedName>
        <fullName evidence="2">ABC transporter ATP-binding protein</fullName>
    </submittedName>
</protein>
<dbReference type="AlphaFoldDB" id="A0A9X3HTK7"/>
<comment type="caution">
    <text evidence="2">The sequence shown here is derived from an EMBL/GenBank/DDBJ whole genome shotgun (WGS) entry which is preliminary data.</text>
</comment>
<keyword evidence="2" id="KW-0547">Nucleotide-binding</keyword>
<name>A0A9X3HTK7_9VIBR</name>
<dbReference type="GO" id="GO:0005524">
    <property type="term" value="F:ATP binding"/>
    <property type="evidence" value="ECO:0007669"/>
    <property type="project" value="UniProtKB-KW"/>
</dbReference>
<dbReference type="Proteomes" id="UP001155586">
    <property type="component" value="Unassembled WGS sequence"/>
</dbReference>
<dbReference type="RefSeq" id="WP_265689001.1">
    <property type="nucleotide sequence ID" value="NZ_JAKRRX010000155.1"/>
</dbReference>
<dbReference type="GO" id="GO:0015074">
    <property type="term" value="P:DNA integration"/>
    <property type="evidence" value="ECO:0007669"/>
    <property type="project" value="InterPro"/>
</dbReference>
<organism evidence="2 3">
    <name type="scientific">Vibrio paucivorans</name>
    <dbReference type="NCBI Taxonomy" id="2829489"/>
    <lineage>
        <taxon>Bacteria</taxon>
        <taxon>Pseudomonadati</taxon>
        <taxon>Pseudomonadota</taxon>
        <taxon>Gammaproteobacteria</taxon>
        <taxon>Vibrionales</taxon>
        <taxon>Vibrionaceae</taxon>
        <taxon>Vibrio</taxon>
    </lineage>
</organism>
<dbReference type="InterPro" id="IPR011010">
    <property type="entry name" value="DNA_brk_join_enz"/>
</dbReference>
<reference evidence="2" key="1">
    <citation type="submission" date="2022-02" db="EMBL/GenBank/DDBJ databases">
        <title>Vibrio sp. nov., a new bacterium isolated from Bohai sea, China.</title>
        <authorList>
            <person name="Yuan Y."/>
        </authorList>
    </citation>
    <scope>NUCLEOTIDE SEQUENCE</scope>
    <source>
        <strain evidence="2">DBSS07</strain>
    </source>
</reference>
<dbReference type="GO" id="GO:0006310">
    <property type="term" value="P:DNA recombination"/>
    <property type="evidence" value="ECO:0007669"/>
    <property type="project" value="UniProtKB-KW"/>
</dbReference>
<sequence length="664" mass="75531">MSNYSVTSAASVKEPCNNLSDMSTFELITQNPAVAYDLKGEVVSRFTDPVWDFSAYRDLRKNSSKSTYKVYFPTDKMSASLLLELRVIVLAIFKSEYKSSGRATVATEAMRTLRPLFNELQECNLMSVTKLNSSIGMIKYLESVKGKYSHSTLEGRFGRLNSASRLNLNGLNISLPLRRNVLNDSWSSLKQLTAPYVAESSHVRQTLYIPLELHSKLLSESLEIINDAPDVITKINRVLEKKFKQVRKSRIVAQSKYPTDVTYQAERHRVSQEKKGKFKSLKQLLIDEGLGHLASKDKNTRVYHGYISRVFAACYVIISSYTGMRFDEITSLKDDCFRSTPDDEDKYYYVRAYETKISGGADVDYITIPEVEKAIDLIKLIHRPAKKLVPSLKGNDFLLISANVSILPTFAALNPVTKSLQDLAKHIGLIVTESALEQSKAMNRGRERIMVGSLWKLNTHQFRRTLIVNFLTHDLASAPAVKQQVKHMYQYMTEYYGKGSELAFTQRLLRDWSIMEDIANEHILVKTNIYRDLYYSDCHLEGIKGKEIEAMRESAIQLTDDEIRVLIETGEWDITKTPFGYCTKAHKCEKTDTIDPSVCGETCDTTIITLKNAINWKKLYDRNIKLLRLESLEGFAGNEGMMKSQNVVALRIMKAFNLEPEVQA</sequence>
<dbReference type="EMBL" id="JAKRRX010000155">
    <property type="protein sequence ID" value="MCW8335920.1"/>
    <property type="molecule type" value="Genomic_DNA"/>
</dbReference>
<evidence type="ECO:0000313" key="2">
    <source>
        <dbReference type="EMBL" id="MCW8335920.1"/>
    </source>
</evidence>
<keyword evidence="1" id="KW-0233">DNA recombination</keyword>
<keyword evidence="2" id="KW-0067">ATP-binding</keyword>
<proteinExistence type="predicted"/>
<dbReference type="SUPFAM" id="SSF56349">
    <property type="entry name" value="DNA breaking-rejoining enzymes"/>
    <property type="match status" value="1"/>
</dbReference>